<dbReference type="NCBIfam" id="TIGR03988">
    <property type="entry name" value="antisig_RsrA"/>
    <property type="match status" value="1"/>
</dbReference>
<dbReference type="AlphaFoldDB" id="A0A841DA09"/>
<evidence type="ECO:0000313" key="4">
    <source>
        <dbReference type="EMBL" id="MBB5966319.1"/>
    </source>
</evidence>
<sequence>MSCGDHHDTDCREVLEKVYTYLDGELDEGNCVDIRQHLDECSPCLKEYGLEQVVKQLVARHCGCDPVPDDLRSKILSRIDQVRSELAT</sequence>
<protein>
    <submittedName>
        <fullName evidence="4">Mycothiol system anti-sigma-R factor</fullName>
    </submittedName>
</protein>
<evidence type="ECO:0000259" key="3">
    <source>
        <dbReference type="Pfam" id="PF13490"/>
    </source>
</evidence>
<keyword evidence="1" id="KW-0805">Transcription regulation</keyword>
<organism evidence="4 5">
    <name type="scientific">Planomonospora venezuelensis</name>
    <dbReference type="NCBI Taxonomy" id="1999"/>
    <lineage>
        <taxon>Bacteria</taxon>
        <taxon>Bacillati</taxon>
        <taxon>Actinomycetota</taxon>
        <taxon>Actinomycetes</taxon>
        <taxon>Streptosporangiales</taxon>
        <taxon>Streptosporangiaceae</taxon>
        <taxon>Planomonospora</taxon>
    </lineage>
</organism>
<reference evidence="4 5" key="1">
    <citation type="submission" date="2020-08" db="EMBL/GenBank/DDBJ databases">
        <title>Genomic Encyclopedia of Type Strains, Phase III (KMG-III): the genomes of soil and plant-associated and newly described type strains.</title>
        <authorList>
            <person name="Whitman W."/>
        </authorList>
    </citation>
    <scope>NUCLEOTIDE SEQUENCE [LARGE SCALE GENOMIC DNA]</scope>
    <source>
        <strain evidence="4 5">CECT 3303</strain>
    </source>
</reference>
<dbReference type="InterPro" id="IPR027383">
    <property type="entry name" value="Znf_put"/>
</dbReference>
<comment type="caution">
    <text evidence="4">The sequence shown here is derived from an EMBL/GenBank/DDBJ whole genome shotgun (WGS) entry which is preliminary data.</text>
</comment>
<dbReference type="Pfam" id="PF13490">
    <property type="entry name" value="zf-HC2"/>
    <property type="match status" value="1"/>
</dbReference>
<accession>A0A841DA09</accession>
<feature type="domain" description="Putative zinc-finger" evidence="3">
    <location>
        <begin position="11"/>
        <end position="44"/>
    </location>
</feature>
<name>A0A841DA09_PLAVE</name>
<evidence type="ECO:0000256" key="1">
    <source>
        <dbReference type="ARBA" id="ARBA00023015"/>
    </source>
</evidence>
<dbReference type="Gene3D" id="1.10.10.1320">
    <property type="entry name" value="Anti-sigma factor, zinc-finger domain"/>
    <property type="match status" value="1"/>
</dbReference>
<evidence type="ECO:0000256" key="2">
    <source>
        <dbReference type="ARBA" id="ARBA00023163"/>
    </source>
</evidence>
<evidence type="ECO:0000313" key="5">
    <source>
        <dbReference type="Proteomes" id="UP000562352"/>
    </source>
</evidence>
<dbReference type="Proteomes" id="UP000562352">
    <property type="component" value="Unassembled WGS sequence"/>
</dbReference>
<dbReference type="InterPro" id="IPR024020">
    <property type="entry name" value="Anit_sigma_mycothiol_RsrA"/>
</dbReference>
<gene>
    <name evidence="4" type="ORF">FHS22_005610</name>
</gene>
<dbReference type="EMBL" id="JACHJJ010000022">
    <property type="protein sequence ID" value="MBB5966319.1"/>
    <property type="molecule type" value="Genomic_DNA"/>
</dbReference>
<dbReference type="InterPro" id="IPR041916">
    <property type="entry name" value="Anti_sigma_zinc_sf"/>
</dbReference>
<keyword evidence="5" id="KW-1185">Reference proteome</keyword>
<keyword evidence="2" id="KW-0804">Transcription</keyword>
<dbReference type="RefSeq" id="WP_184946330.1">
    <property type="nucleotide sequence ID" value="NZ_BAAAWZ010000001.1"/>
</dbReference>
<proteinExistence type="predicted"/>